<evidence type="ECO:0000313" key="4">
    <source>
        <dbReference type="Proteomes" id="UP001154420"/>
    </source>
</evidence>
<dbReference type="RefSeq" id="WP_160562054.1">
    <property type="nucleotide sequence ID" value="NZ_QZDT01000065.1"/>
</dbReference>
<evidence type="ECO:0000256" key="2">
    <source>
        <dbReference type="SAM" id="SignalP"/>
    </source>
</evidence>
<proteinExistence type="predicted"/>
<accession>A0A9X5BJA6</accession>
<keyword evidence="1" id="KW-0472">Membrane</keyword>
<gene>
    <name evidence="3" type="ORF">D5281_21720</name>
</gene>
<feature type="transmembrane region" description="Helical" evidence="1">
    <location>
        <begin position="1151"/>
        <end position="1173"/>
    </location>
</feature>
<protein>
    <recommendedName>
        <fullName evidence="5">GLUG domain-containing protein</fullName>
    </recommendedName>
</protein>
<feature type="signal peptide" evidence="2">
    <location>
        <begin position="1"/>
        <end position="25"/>
    </location>
</feature>
<keyword evidence="4" id="KW-1185">Reference proteome</keyword>
<dbReference type="Proteomes" id="UP001154420">
    <property type="component" value="Unassembled WGS sequence"/>
</dbReference>
<dbReference type="OrthoDB" id="2067910at2"/>
<reference evidence="3" key="1">
    <citation type="submission" date="2018-09" db="EMBL/GenBank/DDBJ databases">
        <title>Murine metabolic-syndrome-specific gut microbial biobank.</title>
        <authorList>
            <person name="Liu C."/>
        </authorList>
    </citation>
    <scope>NUCLEOTIDE SEQUENCE</scope>
    <source>
        <strain evidence="3">D42-62</strain>
    </source>
</reference>
<evidence type="ECO:0000256" key="1">
    <source>
        <dbReference type="SAM" id="Phobius"/>
    </source>
</evidence>
<dbReference type="Gene3D" id="2.160.20.110">
    <property type="match status" value="2"/>
</dbReference>
<sequence>MCKKRVTSLLLAAVLAFMSVMSVHAEENENTVEEEVITVEDANETLDSYDDEETEWETIYIDSVDDLKKFSRNCWLDTWSQNKKVYLQEDLDLTGSDFVSIPTFGGYFDGQGHTIKGLSIRDSVSYTGLFCYTQKTAVIANLKVNGVVRPSGKQIVVGGIVGNNSGILLDCRFEGIVEGNDYVGGVVGFNELSGILIDCACSGTVMGAHYTGGIVGDNMGNIVGCVNESDVNTSNADRVRSLEDINIEQYTSGLLESGEGSADEKKESINNNTIDSGGIAGLSTGIIQFCANKGTVGYEHVGYNMGGIVGRQSGYVYACENSGTVYGRKDVGGIAGQTEPYIAIDLTKDIAYQLSENIDKMHDLTSIMLDDAGAESDTISGRISIIQDFAGKALDDTSFLADKSIEWTDGMVGSVNDAINRLDFVMDETAKENGVLDQARDAAGNVREAAGELEDTVEALDIYQYMSPEEQQRYDSAKSAIENGSKEQAGYYDNAMKGYYNFYVNIARQFQDSYVDDLRPKVNGIVDESLINVTDPDDFAQFIYVDEWVHCDVTSGEILDEFPSSDDSRRADDQAVLDKTADLMSENAEQIAEGASDYAEKQYRNVHGASYSSDMRDNLQTMSDIALACESELTENVASELKDAVGYTKGAAGNLENAGNEAKNIFSSLSDMPDISMPQLGEEYRSKTNSLTSNLKGLSENMGYLNDEMSSSNDVLLSDMEDLNDQFSTIMRLYTDAIDGVLDMDYSHIYEDNSQEDAETSTEATIADCKNSGEVRADINVSGIVGTMAIEYDFDLESDVTGIEDAKLNSTFLTKCVLRSNINSGKITAQKSYAGGISGLQEMGTILWCENYGKITSSSGSYVGGITGESRSYITNSYAKCSVSGDEYVAGIAGYGSSISNCCAIVRMKDAAAFFGAIAGETDKGGIVEHNYFVSDEIAGIDRISYSGRAEPVSYKDMLEIEGLPDKFRMMTITFYADEEEVKTVECPYGGTVAESQYPEIPTKQGFYADWDIKELRNVTYDEDVTVEYVRYLTTLGSEQTRPGAQSVLLADGMFRQEESIEVTALDIAEDMPLEVVEHWRISIPEDGSEAHQIRYQAPQGQTEGVSIHVKQGGEWVQTDTGLLGVYYLLNAQGNNVELAICIHEKNFADYLIYIIPAVAALIVVVVLLIRSIRKKKKVKKQMAAEAVAENTQESV</sequence>
<keyword evidence="1" id="KW-0812">Transmembrane</keyword>
<evidence type="ECO:0000313" key="3">
    <source>
        <dbReference type="EMBL" id="NBJ95101.1"/>
    </source>
</evidence>
<organism evidence="3 4">
    <name type="scientific">Parablautia muri</name>
    <dbReference type="NCBI Taxonomy" id="2320879"/>
    <lineage>
        <taxon>Bacteria</taxon>
        <taxon>Bacillati</taxon>
        <taxon>Bacillota</taxon>
        <taxon>Clostridia</taxon>
        <taxon>Lachnospirales</taxon>
        <taxon>Lachnospiraceae</taxon>
        <taxon>Parablautia</taxon>
    </lineage>
</organism>
<evidence type="ECO:0008006" key="5">
    <source>
        <dbReference type="Google" id="ProtNLM"/>
    </source>
</evidence>
<feature type="chain" id="PRO_5040960271" description="GLUG domain-containing protein" evidence="2">
    <location>
        <begin position="26"/>
        <end position="1196"/>
    </location>
</feature>
<comment type="caution">
    <text evidence="3">The sequence shown here is derived from an EMBL/GenBank/DDBJ whole genome shotgun (WGS) entry which is preliminary data.</text>
</comment>
<name>A0A9X5BJA6_9FIRM</name>
<dbReference type="EMBL" id="QZDT01000065">
    <property type="protein sequence ID" value="NBJ95101.1"/>
    <property type="molecule type" value="Genomic_DNA"/>
</dbReference>
<keyword evidence="2" id="KW-0732">Signal</keyword>
<dbReference type="AlphaFoldDB" id="A0A9X5BJA6"/>
<keyword evidence="1" id="KW-1133">Transmembrane helix</keyword>